<evidence type="ECO:0000313" key="1">
    <source>
        <dbReference type="EMBL" id="MDO3722233.1"/>
    </source>
</evidence>
<name>A0ABT8W1V5_9GAMM</name>
<sequence length="117" mass="13015">MQMHELTNEQLLQAFVDSLPEEEKATLIAIAAHTSAHGKGRPDMSTVARFAKTFGVEVGRVAPFFGYVPRRNRKRWVDVAEGAQAPSDISAVHRSYLPGLFTYRLLGGRMAFTDTIH</sequence>
<reference evidence="1" key="1">
    <citation type="submission" date="2023-07" db="EMBL/GenBank/DDBJ databases">
        <title>Marinobacter sp. chi1 genome sequencing and assembly.</title>
        <authorList>
            <person name="Park S."/>
        </authorList>
    </citation>
    <scope>NUCLEOTIDE SEQUENCE</scope>
    <source>
        <strain evidence="1">Chi1</strain>
    </source>
</reference>
<dbReference type="RefSeq" id="WP_302909960.1">
    <property type="nucleotide sequence ID" value="NZ_JAUMIS010000002.1"/>
</dbReference>
<evidence type="ECO:0008006" key="3">
    <source>
        <dbReference type="Google" id="ProtNLM"/>
    </source>
</evidence>
<proteinExistence type="predicted"/>
<organism evidence="1 2">
    <name type="scientific">Marinobacter suaedae</name>
    <dbReference type="NCBI Taxonomy" id="3057675"/>
    <lineage>
        <taxon>Bacteria</taxon>
        <taxon>Pseudomonadati</taxon>
        <taxon>Pseudomonadota</taxon>
        <taxon>Gammaproteobacteria</taxon>
        <taxon>Pseudomonadales</taxon>
        <taxon>Marinobacteraceae</taxon>
        <taxon>Marinobacter</taxon>
    </lineage>
</organism>
<comment type="caution">
    <text evidence="1">The sequence shown here is derived from an EMBL/GenBank/DDBJ whole genome shotgun (WGS) entry which is preliminary data.</text>
</comment>
<dbReference type="EMBL" id="JAUMIS010000002">
    <property type="protein sequence ID" value="MDO3722233.1"/>
    <property type="molecule type" value="Genomic_DNA"/>
</dbReference>
<keyword evidence="2" id="KW-1185">Reference proteome</keyword>
<evidence type="ECO:0000313" key="2">
    <source>
        <dbReference type="Proteomes" id="UP001168640"/>
    </source>
</evidence>
<gene>
    <name evidence="1" type="ORF">QVZ43_10910</name>
</gene>
<accession>A0ABT8W1V5</accession>
<dbReference type="Proteomes" id="UP001168640">
    <property type="component" value="Unassembled WGS sequence"/>
</dbReference>
<protein>
    <recommendedName>
        <fullName evidence="3">XRE family transcriptional regulator</fullName>
    </recommendedName>
</protein>